<dbReference type="GO" id="GO:0003700">
    <property type="term" value="F:DNA-binding transcription factor activity"/>
    <property type="evidence" value="ECO:0007669"/>
    <property type="project" value="InterPro"/>
</dbReference>
<dbReference type="PROSITE" id="PS50995">
    <property type="entry name" value="HTH_MARR_2"/>
    <property type="match status" value="1"/>
</dbReference>
<dbReference type="PANTHER" id="PTHR33164">
    <property type="entry name" value="TRANSCRIPTIONAL REGULATOR, MARR FAMILY"/>
    <property type="match status" value="1"/>
</dbReference>
<feature type="domain" description="HTH marR-type" evidence="1">
    <location>
        <begin position="13"/>
        <end position="146"/>
    </location>
</feature>
<protein>
    <submittedName>
        <fullName evidence="2">Winged helix-turn-helix transcriptional regulator</fullName>
    </submittedName>
</protein>
<dbReference type="RefSeq" id="WP_191827276.1">
    <property type="nucleotide sequence ID" value="NZ_JACYHB010000001.1"/>
</dbReference>
<evidence type="ECO:0000313" key="3">
    <source>
        <dbReference type="Proteomes" id="UP000610846"/>
    </source>
</evidence>
<dbReference type="GO" id="GO:0006950">
    <property type="term" value="P:response to stress"/>
    <property type="evidence" value="ECO:0007669"/>
    <property type="project" value="TreeGrafter"/>
</dbReference>
<organism evidence="2 3">
    <name type="scientific">Cellulosimicrobium arenosum</name>
    <dbReference type="NCBI Taxonomy" id="2708133"/>
    <lineage>
        <taxon>Bacteria</taxon>
        <taxon>Bacillati</taxon>
        <taxon>Actinomycetota</taxon>
        <taxon>Actinomycetes</taxon>
        <taxon>Micrococcales</taxon>
        <taxon>Promicromonosporaceae</taxon>
        <taxon>Cellulosimicrobium</taxon>
    </lineage>
</organism>
<dbReference type="Pfam" id="PF12802">
    <property type="entry name" value="MarR_2"/>
    <property type="match status" value="1"/>
</dbReference>
<dbReference type="InterPro" id="IPR000835">
    <property type="entry name" value="HTH_MarR-typ"/>
</dbReference>
<comment type="caution">
    <text evidence="2">The sequence shown here is derived from an EMBL/GenBank/DDBJ whole genome shotgun (WGS) entry which is preliminary data.</text>
</comment>
<sequence>MTIDTTSGAPDDATEFLSLLHAALHAVRREAGERLEPEGTTPGQFRLLRHLAHCDGPCRLGAVAGALDVTPRSVTTKVDDAEADGLVRRLPDPLDRRATLVELTAAGRDLVARVSTARSSGADALLDHLGAGDRAELLRLLRLVLASSRRS</sequence>
<accession>A0A927G661</accession>
<reference evidence="2" key="1">
    <citation type="journal article" date="2018" name="Curr. Microbiol.">
        <title>Cellulosimicrobium arenosum sp. nov., Isolated from Marine Sediment Sand.</title>
        <authorList>
            <person name="Oh M."/>
            <person name="Kim J.H."/>
            <person name="Yoon J.H."/>
            <person name="Schumann P."/>
            <person name="Kim W."/>
        </authorList>
    </citation>
    <scope>NUCLEOTIDE SEQUENCE</scope>
    <source>
        <strain evidence="2">KCTC 49039</strain>
    </source>
</reference>
<evidence type="ECO:0000259" key="1">
    <source>
        <dbReference type="PROSITE" id="PS50995"/>
    </source>
</evidence>
<dbReference type="PANTHER" id="PTHR33164:SF103">
    <property type="entry name" value="REGULATORY PROTEIN MARR"/>
    <property type="match status" value="1"/>
</dbReference>
<dbReference type="Gene3D" id="1.10.10.10">
    <property type="entry name" value="Winged helix-like DNA-binding domain superfamily/Winged helix DNA-binding domain"/>
    <property type="match status" value="1"/>
</dbReference>
<dbReference type="SMART" id="SM00347">
    <property type="entry name" value="HTH_MARR"/>
    <property type="match status" value="1"/>
</dbReference>
<dbReference type="EMBL" id="JACYHB010000001">
    <property type="protein sequence ID" value="MBD8077711.1"/>
    <property type="molecule type" value="Genomic_DNA"/>
</dbReference>
<dbReference type="Proteomes" id="UP000610846">
    <property type="component" value="Unassembled WGS sequence"/>
</dbReference>
<dbReference type="AlphaFoldDB" id="A0A927G661"/>
<evidence type="ECO:0000313" key="2">
    <source>
        <dbReference type="EMBL" id="MBD8077711.1"/>
    </source>
</evidence>
<dbReference type="InterPro" id="IPR039422">
    <property type="entry name" value="MarR/SlyA-like"/>
</dbReference>
<reference evidence="2" key="2">
    <citation type="submission" date="2020-09" db="EMBL/GenBank/DDBJ databases">
        <authorList>
            <person name="Yu Y."/>
        </authorList>
    </citation>
    <scope>NUCLEOTIDE SEQUENCE</scope>
    <source>
        <strain evidence="2">KCTC 49039</strain>
    </source>
</reference>
<dbReference type="SUPFAM" id="SSF46785">
    <property type="entry name" value="Winged helix' DNA-binding domain"/>
    <property type="match status" value="1"/>
</dbReference>
<proteinExistence type="predicted"/>
<name>A0A927G661_9MICO</name>
<dbReference type="InterPro" id="IPR036388">
    <property type="entry name" value="WH-like_DNA-bd_sf"/>
</dbReference>
<gene>
    <name evidence="2" type="ORF">IF651_01375</name>
</gene>
<dbReference type="InterPro" id="IPR036390">
    <property type="entry name" value="WH_DNA-bd_sf"/>
</dbReference>
<keyword evidence="3" id="KW-1185">Reference proteome</keyword>